<gene>
    <name evidence="1" type="ORF">MJB10_17990</name>
</gene>
<dbReference type="AlphaFoldDB" id="A0AA96LL14"/>
<name>A0AA96LL14_9BACL</name>
<dbReference type="KEGG" id="proo:MJB10_17990"/>
<proteinExistence type="predicted"/>
<accession>A0AA96LL14</accession>
<evidence type="ECO:0000313" key="2">
    <source>
        <dbReference type="Proteomes" id="UP001304650"/>
    </source>
</evidence>
<protein>
    <submittedName>
        <fullName evidence="1">Uncharacterized protein</fullName>
    </submittedName>
</protein>
<dbReference type="RefSeq" id="WP_314796896.1">
    <property type="nucleotide sequence ID" value="NZ_CP130319.1"/>
</dbReference>
<evidence type="ECO:0000313" key="1">
    <source>
        <dbReference type="EMBL" id="WNR42998.1"/>
    </source>
</evidence>
<dbReference type="EMBL" id="CP130319">
    <property type="protein sequence ID" value="WNR42998.1"/>
    <property type="molecule type" value="Genomic_DNA"/>
</dbReference>
<organism evidence="1 2">
    <name type="scientific">Paenibacillus roseopurpureus</name>
    <dbReference type="NCBI Taxonomy" id="2918901"/>
    <lineage>
        <taxon>Bacteria</taxon>
        <taxon>Bacillati</taxon>
        <taxon>Bacillota</taxon>
        <taxon>Bacilli</taxon>
        <taxon>Bacillales</taxon>
        <taxon>Paenibacillaceae</taxon>
        <taxon>Paenibacillus</taxon>
    </lineage>
</organism>
<sequence>MQLRRRPSIPATTLSMRPYRTPTTYNIEKMNVFSREKEVLFENQPDNVSPDFYRPGWLNDKKDKIVINSFKEGITWVFNLLNHSVAKPEKRFNNTWPQWAIFNSECETFFSNLDLNLWVFVIYNP</sequence>
<reference evidence="1" key="1">
    <citation type="submission" date="2022-02" db="EMBL/GenBank/DDBJ databases">
        <title>Paenibacillus sp. MBLB1832 Whole Genome Shotgun Sequencing.</title>
        <authorList>
            <person name="Hwang C.Y."/>
            <person name="Cho E.-S."/>
            <person name="Seo M.-J."/>
        </authorList>
    </citation>
    <scope>NUCLEOTIDE SEQUENCE</scope>
    <source>
        <strain evidence="1">MBLB1832</strain>
    </source>
</reference>
<dbReference type="Proteomes" id="UP001304650">
    <property type="component" value="Chromosome"/>
</dbReference>
<keyword evidence="2" id="KW-1185">Reference proteome</keyword>